<dbReference type="InterPro" id="IPR010640">
    <property type="entry name" value="Low_temperature_requirement_A"/>
</dbReference>
<feature type="transmembrane region" description="Helical" evidence="1">
    <location>
        <begin position="349"/>
        <end position="382"/>
    </location>
</feature>
<feature type="transmembrane region" description="Helical" evidence="1">
    <location>
        <begin position="164"/>
        <end position="182"/>
    </location>
</feature>
<keyword evidence="1" id="KW-0472">Membrane</keyword>
<feature type="transmembrane region" description="Helical" evidence="1">
    <location>
        <begin position="209"/>
        <end position="232"/>
    </location>
</feature>
<dbReference type="AlphaFoldDB" id="A0A3A9YHB9"/>
<dbReference type="RefSeq" id="WP_120688706.1">
    <property type="nucleotide sequence ID" value="NZ_RAZT01000004.1"/>
</dbReference>
<sequence length="396" mass="43410">MTGARPSGLIRDPRSSSRSTLLELLLDVFYIATFAQLSMQLARDLSWRGLANTVILLLAAWWTWSVIAIATDFFDPRERVIQRVLATGMLGVGLMAAAIPSAFAEHGLLFAGAYVGIHLARGLMLVRALRGHFAQLRVKLFLFWFAFSGLLWLAGALTDPELRRALWAAALAIEYIVAALRFPTPGLGRVPLEQYDRLTPHFGERYQQIAILVIGDLVLASTLVIGDLVLASTLKLSILGFATARVVIFLAAIAAALLLWQIYVFRTELLVERSVRRHPRRAVRLAPYVYVVLVAGVIATTAGVDLALAEPFGSTHSGLVALVVGGSFLFLLGRVIFEYELLDRLSRSRIGWLVLMIAVMPALKLLAPIFVVIVNAGILFGVTRTDAWRGRRDAAA</sequence>
<evidence type="ECO:0000256" key="1">
    <source>
        <dbReference type="SAM" id="Phobius"/>
    </source>
</evidence>
<name>A0A3A9YHB9_9ACTN</name>
<accession>A0A3A9YHB9</accession>
<feature type="transmembrane region" description="Helical" evidence="1">
    <location>
        <begin position="85"/>
        <end position="103"/>
    </location>
</feature>
<keyword evidence="1" id="KW-0812">Transmembrane</keyword>
<protein>
    <submittedName>
        <fullName evidence="2">Low temperature requirement protein A</fullName>
    </submittedName>
</protein>
<organism evidence="2 3">
    <name type="scientific">Micromonospora musae</name>
    <dbReference type="NCBI Taxonomy" id="1894970"/>
    <lineage>
        <taxon>Bacteria</taxon>
        <taxon>Bacillati</taxon>
        <taxon>Actinomycetota</taxon>
        <taxon>Actinomycetes</taxon>
        <taxon>Micromonosporales</taxon>
        <taxon>Micromonosporaceae</taxon>
        <taxon>Micromonospora</taxon>
    </lineage>
</organism>
<dbReference type="Pfam" id="PF06772">
    <property type="entry name" value="LtrA"/>
    <property type="match status" value="1"/>
</dbReference>
<keyword evidence="1" id="KW-1133">Transmembrane helix</keyword>
<dbReference type="Proteomes" id="UP000275865">
    <property type="component" value="Unassembled WGS sequence"/>
</dbReference>
<feature type="transmembrane region" description="Helical" evidence="1">
    <location>
        <begin position="109"/>
        <end position="129"/>
    </location>
</feature>
<dbReference type="PANTHER" id="PTHR36840">
    <property type="entry name" value="BLL5714 PROTEIN"/>
    <property type="match status" value="1"/>
</dbReference>
<feature type="transmembrane region" description="Helical" evidence="1">
    <location>
        <begin position="21"/>
        <end position="42"/>
    </location>
</feature>
<feature type="transmembrane region" description="Helical" evidence="1">
    <location>
        <begin position="285"/>
        <end position="304"/>
    </location>
</feature>
<evidence type="ECO:0000313" key="2">
    <source>
        <dbReference type="EMBL" id="RKN34104.1"/>
    </source>
</evidence>
<proteinExistence type="predicted"/>
<gene>
    <name evidence="2" type="ORF">D7044_10555</name>
</gene>
<dbReference type="EMBL" id="RAZT01000004">
    <property type="protein sequence ID" value="RKN34104.1"/>
    <property type="molecule type" value="Genomic_DNA"/>
</dbReference>
<feature type="transmembrane region" description="Helical" evidence="1">
    <location>
        <begin position="54"/>
        <end position="73"/>
    </location>
</feature>
<feature type="transmembrane region" description="Helical" evidence="1">
    <location>
        <begin position="316"/>
        <end position="337"/>
    </location>
</feature>
<comment type="caution">
    <text evidence="2">The sequence shown here is derived from an EMBL/GenBank/DDBJ whole genome shotgun (WGS) entry which is preliminary data.</text>
</comment>
<evidence type="ECO:0000313" key="3">
    <source>
        <dbReference type="Proteomes" id="UP000275865"/>
    </source>
</evidence>
<reference evidence="2 3" key="1">
    <citation type="submission" date="2018-09" db="EMBL/GenBank/DDBJ databases">
        <title>Micromonospora sp. nov. MS1-9, isolated from a root of Musa sp.</title>
        <authorList>
            <person name="Kuncharoen N."/>
            <person name="Kudo T."/>
            <person name="Ohkuma M."/>
            <person name="Yuki M."/>
            <person name="Tanasupawat S."/>
        </authorList>
    </citation>
    <scope>NUCLEOTIDE SEQUENCE [LARGE SCALE GENOMIC DNA]</scope>
    <source>
        <strain evidence="2 3">MS1-9</strain>
    </source>
</reference>
<feature type="transmembrane region" description="Helical" evidence="1">
    <location>
        <begin position="238"/>
        <end position="264"/>
    </location>
</feature>
<feature type="transmembrane region" description="Helical" evidence="1">
    <location>
        <begin position="141"/>
        <end position="158"/>
    </location>
</feature>
<dbReference type="PANTHER" id="PTHR36840:SF1">
    <property type="entry name" value="BLL5714 PROTEIN"/>
    <property type="match status" value="1"/>
</dbReference>